<sequence>MRSEAAAELTLHLDEHDTRPLPVQLTAQIRELITAGQLSPGDPIPSTRALCTQLGVSRGTVVAAYEQLSAEGYLHSERGSGTRIHPGLQPLPAATQEVRGREASKSLSTLTPGIPDVSTLIDPTWRAAWREAANNTEALPVAGSMALRREIAHHLRHMRGVIAHPEHIIVTSGAREGLMVLLHAMGTRLRVGVESPGYPSLRRVPELLGHQLVEVGTDAHGVREDALQPMDALICTPSHQYPHGGSLPAQRRTAIARWAELNNAWIIEDDFDSELRYEGQPLPALTALAPARTALLGTFSTLVSPTIACGYILVPPSLFDATLRIRTLLSQPAGAITQRALTHYMATGALRRRTQKLRRTYARRRDIVYQELGGLHDAELRPIRGGLHAVILCSRPAGEVVTGCAARSLGVTALDDYWGGAASSENGVVIGFGALEDDALRRALQTLAYELQRGG</sequence>
<evidence type="ECO:0000256" key="5">
    <source>
        <dbReference type="ARBA" id="ARBA00023163"/>
    </source>
</evidence>
<dbReference type="InterPro" id="IPR000524">
    <property type="entry name" value="Tscrpt_reg_HTH_GntR"/>
</dbReference>
<dbReference type="InterPro" id="IPR051446">
    <property type="entry name" value="HTH_trans_reg/aminotransferase"/>
</dbReference>
<dbReference type="SUPFAM" id="SSF46785">
    <property type="entry name" value="Winged helix' DNA-binding domain"/>
    <property type="match status" value="1"/>
</dbReference>
<evidence type="ECO:0000259" key="6">
    <source>
        <dbReference type="PROSITE" id="PS50949"/>
    </source>
</evidence>
<keyword evidence="4" id="KW-0238">DNA-binding</keyword>
<proteinExistence type="inferred from homology"/>
<dbReference type="Gene3D" id="1.10.10.10">
    <property type="entry name" value="Winged helix-like DNA-binding domain superfamily/Winged helix DNA-binding domain"/>
    <property type="match status" value="1"/>
</dbReference>
<dbReference type="InterPro" id="IPR015421">
    <property type="entry name" value="PyrdxlP-dep_Trfase_major"/>
</dbReference>
<dbReference type="SMART" id="SM00345">
    <property type="entry name" value="HTH_GNTR"/>
    <property type="match status" value="1"/>
</dbReference>
<gene>
    <name evidence="7" type="primary">gabR</name>
    <name evidence="7" type="ORF">CGERO_10370</name>
</gene>
<dbReference type="Proteomes" id="UP000271587">
    <property type="component" value="Chromosome"/>
</dbReference>
<accession>A0A3G6J2V5</accession>
<dbReference type="InterPro" id="IPR036390">
    <property type="entry name" value="WH_DNA-bd_sf"/>
</dbReference>
<keyword evidence="8" id="KW-1185">Reference proteome</keyword>
<protein>
    <submittedName>
        <fullName evidence="7">HTH-type transcriptional regulatory protein GabR</fullName>
    </submittedName>
</protein>
<keyword evidence="3" id="KW-0805">Transcription regulation</keyword>
<dbReference type="PRINTS" id="PR00035">
    <property type="entry name" value="HTHGNTR"/>
</dbReference>
<evidence type="ECO:0000313" key="7">
    <source>
        <dbReference type="EMBL" id="AZA12357.1"/>
    </source>
</evidence>
<evidence type="ECO:0000313" key="8">
    <source>
        <dbReference type="Proteomes" id="UP000271587"/>
    </source>
</evidence>
<dbReference type="Gene3D" id="3.40.640.10">
    <property type="entry name" value="Type I PLP-dependent aspartate aminotransferase-like (Major domain)"/>
    <property type="match status" value="1"/>
</dbReference>
<organism evidence="7 8">
    <name type="scientific">Corynebacterium gerontici</name>
    <dbReference type="NCBI Taxonomy" id="2079234"/>
    <lineage>
        <taxon>Bacteria</taxon>
        <taxon>Bacillati</taxon>
        <taxon>Actinomycetota</taxon>
        <taxon>Actinomycetes</taxon>
        <taxon>Mycobacteriales</taxon>
        <taxon>Corynebacteriaceae</taxon>
        <taxon>Corynebacterium</taxon>
    </lineage>
</organism>
<evidence type="ECO:0000256" key="1">
    <source>
        <dbReference type="ARBA" id="ARBA00005384"/>
    </source>
</evidence>
<dbReference type="PANTHER" id="PTHR46577">
    <property type="entry name" value="HTH-TYPE TRANSCRIPTIONAL REGULATORY PROTEIN GABR"/>
    <property type="match status" value="1"/>
</dbReference>
<dbReference type="EMBL" id="CP033897">
    <property type="protein sequence ID" value="AZA12357.1"/>
    <property type="molecule type" value="Genomic_DNA"/>
</dbReference>
<evidence type="ECO:0000256" key="3">
    <source>
        <dbReference type="ARBA" id="ARBA00023015"/>
    </source>
</evidence>
<dbReference type="GO" id="GO:0003700">
    <property type="term" value="F:DNA-binding transcription factor activity"/>
    <property type="evidence" value="ECO:0007669"/>
    <property type="project" value="InterPro"/>
</dbReference>
<name>A0A3G6J2V5_9CORY</name>
<dbReference type="CDD" id="cd07377">
    <property type="entry name" value="WHTH_GntR"/>
    <property type="match status" value="1"/>
</dbReference>
<dbReference type="RefSeq" id="WP_123935640.1">
    <property type="nucleotide sequence ID" value="NZ_CP033897.1"/>
</dbReference>
<dbReference type="InterPro" id="IPR015424">
    <property type="entry name" value="PyrdxlP-dep_Trfase"/>
</dbReference>
<dbReference type="Pfam" id="PF00392">
    <property type="entry name" value="GntR"/>
    <property type="match status" value="1"/>
</dbReference>
<comment type="similarity">
    <text evidence="1">In the C-terminal section; belongs to the class-I pyridoxal-phosphate-dependent aminotransferase family.</text>
</comment>
<dbReference type="PROSITE" id="PS50949">
    <property type="entry name" value="HTH_GNTR"/>
    <property type="match status" value="1"/>
</dbReference>
<dbReference type="KEGG" id="cgk:CGERO_10370"/>
<dbReference type="PANTHER" id="PTHR46577:SF1">
    <property type="entry name" value="HTH-TYPE TRANSCRIPTIONAL REGULATORY PROTEIN GABR"/>
    <property type="match status" value="1"/>
</dbReference>
<keyword evidence="5" id="KW-0804">Transcription</keyword>
<keyword evidence="2" id="KW-0663">Pyridoxal phosphate</keyword>
<dbReference type="CDD" id="cd00609">
    <property type="entry name" value="AAT_like"/>
    <property type="match status" value="1"/>
</dbReference>
<dbReference type="AlphaFoldDB" id="A0A3G6J2V5"/>
<dbReference type="SUPFAM" id="SSF53383">
    <property type="entry name" value="PLP-dependent transferases"/>
    <property type="match status" value="1"/>
</dbReference>
<dbReference type="InterPro" id="IPR036388">
    <property type="entry name" value="WH-like_DNA-bd_sf"/>
</dbReference>
<dbReference type="GO" id="GO:0003677">
    <property type="term" value="F:DNA binding"/>
    <property type="evidence" value="ECO:0007669"/>
    <property type="project" value="UniProtKB-KW"/>
</dbReference>
<reference evidence="7 8" key="1">
    <citation type="submission" date="2018-11" db="EMBL/GenBank/DDBJ databases">
        <authorList>
            <person name="Kleinhagauer T."/>
            <person name="Glaeser S.P."/>
            <person name="Spergser J."/>
            <person name="Ruckert C."/>
            <person name="Kaempfer P."/>
            <person name="Busse H.-J."/>
        </authorList>
    </citation>
    <scope>NUCLEOTIDE SEQUENCE [LARGE SCALE GENOMIC DNA]</scope>
    <source>
        <strain evidence="7 8">W8</strain>
    </source>
</reference>
<feature type="domain" description="HTH gntR-type" evidence="6">
    <location>
        <begin position="19"/>
        <end position="87"/>
    </location>
</feature>
<dbReference type="OrthoDB" id="199743at2"/>
<evidence type="ECO:0000256" key="2">
    <source>
        <dbReference type="ARBA" id="ARBA00022898"/>
    </source>
</evidence>
<evidence type="ECO:0000256" key="4">
    <source>
        <dbReference type="ARBA" id="ARBA00023125"/>
    </source>
</evidence>